<proteinExistence type="predicted"/>
<gene>
    <name evidence="1" type="ORF">B5F11_11555</name>
</gene>
<dbReference type="RefSeq" id="WP_087301658.1">
    <property type="nucleotide sequence ID" value="NZ_NFKP01000013.1"/>
</dbReference>
<reference evidence="2" key="1">
    <citation type="submission" date="2017-04" db="EMBL/GenBank/DDBJ databases">
        <title>Function of individual gut microbiota members based on whole genome sequencing of pure cultures obtained from chicken caecum.</title>
        <authorList>
            <person name="Medvecky M."/>
            <person name="Cejkova D."/>
            <person name="Polansky O."/>
            <person name="Karasova D."/>
            <person name="Kubasova T."/>
            <person name="Cizek A."/>
            <person name="Rychlik I."/>
        </authorList>
    </citation>
    <scope>NUCLEOTIDE SEQUENCE [LARGE SCALE GENOMIC DNA]</scope>
    <source>
        <strain evidence="2">An175</strain>
    </source>
</reference>
<comment type="caution">
    <text evidence="1">The sequence shown here is derived from an EMBL/GenBank/DDBJ whole genome shotgun (WGS) entry which is preliminary data.</text>
</comment>
<accession>A0A1Y4MYM9</accession>
<protein>
    <submittedName>
        <fullName evidence="1">Uncharacterized protein</fullName>
    </submittedName>
</protein>
<dbReference type="AlphaFoldDB" id="A0A1Y4MYM9"/>
<dbReference type="EMBL" id="NFKP01000013">
    <property type="protein sequence ID" value="OUP68975.1"/>
    <property type="molecule type" value="Genomic_DNA"/>
</dbReference>
<organism evidence="1 2">
    <name type="scientific">Anaerotruncus colihominis</name>
    <dbReference type="NCBI Taxonomy" id="169435"/>
    <lineage>
        <taxon>Bacteria</taxon>
        <taxon>Bacillati</taxon>
        <taxon>Bacillota</taxon>
        <taxon>Clostridia</taxon>
        <taxon>Eubacteriales</taxon>
        <taxon>Oscillospiraceae</taxon>
        <taxon>Anaerotruncus</taxon>
    </lineage>
</organism>
<sequence length="266" mass="30276">MLMAVEGPYALMVQPDDILISPREVDEHFGTMVCFHPRYALGDSHNYMDKDDFLREMYLDTVGHDEAGLKRYEHMVNIVSSRFRHGPKTEERAVDDAMLKVISEKYITLPLYVMDHSGLAMQTTSFHDPWDSGQVGWIYVSKEDALKEFGGEKMTGAIKKKAEDLMRSEVAAYDSYLRGECYGFELYKNGELTDSCWGFMGDLADVCKDMAEYLPKGCKDMVDHLEEQNQPATIIKTLLKHAKIQVDQAAKAFEHAPRQQVIGDAR</sequence>
<evidence type="ECO:0000313" key="1">
    <source>
        <dbReference type="EMBL" id="OUP68975.1"/>
    </source>
</evidence>
<dbReference type="Proteomes" id="UP000196386">
    <property type="component" value="Unassembled WGS sequence"/>
</dbReference>
<name>A0A1Y4MYM9_9FIRM</name>
<evidence type="ECO:0000313" key="2">
    <source>
        <dbReference type="Proteomes" id="UP000196386"/>
    </source>
</evidence>